<proteinExistence type="predicted"/>
<dbReference type="EMBL" id="JABANE010000218">
    <property type="protein sequence ID" value="NME72833.1"/>
    <property type="molecule type" value="Genomic_DNA"/>
</dbReference>
<dbReference type="RefSeq" id="WP_205960063.1">
    <property type="nucleotide sequence ID" value="NZ_JABANE010000218.1"/>
</dbReference>
<sequence>MLAVCVIFCGISKHKLSALFLIFILSTYSKAALFDNTISLEANNKMKFLPFENLTYQTKLDSEEVLHRISDIIEPKKAIRITGIFGSSNHKPYEGSIEKNTFQMNRIINYRNSFLPIINGVVEKGKYGTEIKVKMKLHIFVMLFISIWLGIAAIASLALFPMLLMGNFDSISSLPFWMFVFGYVVVLGGFKYESRKSKKYLAELFEAKYIVN</sequence>
<keyword evidence="1" id="KW-1133">Transmembrane helix</keyword>
<dbReference type="AlphaFoldDB" id="A0A7X9S1W3"/>
<accession>A0A7X9S1W3</accession>
<keyword evidence="1" id="KW-0812">Transmembrane</keyword>
<organism evidence="2 3">
    <name type="scientific">Flammeovirga aprica JL-4</name>
    <dbReference type="NCBI Taxonomy" id="694437"/>
    <lineage>
        <taxon>Bacteria</taxon>
        <taxon>Pseudomonadati</taxon>
        <taxon>Bacteroidota</taxon>
        <taxon>Cytophagia</taxon>
        <taxon>Cytophagales</taxon>
        <taxon>Flammeovirgaceae</taxon>
        <taxon>Flammeovirga</taxon>
    </lineage>
</organism>
<reference evidence="2 3" key="1">
    <citation type="submission" date="2020-04" db="EMBL/GenBank/DDBJ databases">
        <title>Flammeovirga sp. SR4, a novel species isolated from seawater.</title>
        <authorList>
            <person name="Wang X."/>
        </authorList>
    </citation>
    <scope>NUCLEOTIDE SEQUENCE [LARGE SCALE GENOMIC DNA]</scope>
    <source>
        <strain evidence="2 3">ATCC 23126</strain>
    </source>
</reference>
<evidence type="ECO:0000313" key="3">
    <source>
        <dbReference type="Proteomes" id="UP000576082"/>
    </source>
</evidence>
<feature type="transmembrane region" description="Helical" evidence="1">
    <location>
        <begin position="139"/>
        <end position="164"/>
    </location>
</feature>
<evidence type="ECO:0000313" key="2">
    <source>
        <dbReference type="EMBL" id="NME72833.1"/>
    </source>
</evidence>
<name>A0A7X9S1W3_9BACT</name>
<feature type="transmembrane region" description="Helical" evidence="1">
    <location>
        <begin position="170"/>
        <end position="190"/>
    </location>
</feature>
<keyword evidence="3" id="KW-1185">Reference proteome</keyword>
<protein>
    <submittedName>
        <fullName evidence="2">Uncharacterized protein</fullName>
    </submittedName>
</protein>
<gene>
    <name evidence="2" type="ORF">HHU12_33055</name>
</gene>
<keyword evidence="1" id="KW-0472">Membrane</keyword>
<comment type="caution">
    <text evidence="2">The sequence shown here is derived from an EMBL/GenBank/DDBJ whole genome shotgun (WGS) entry which is preliminary data.</text>
</comment>
<evidence type="ECO:0000256" key="1">
    <source>
        <dbReference type="SAM" id="Phobius"/>
    </source>
</evidence>
<dbReference type="Proteomes" id="UP000576082">
    <property type="component" value="Unassembled WGS sequence"/>
</dbReference>